<dbReference type="CDD" id="cd01127">
    <property type="entry name" value="TrwB_TraG_TraD_VirD4"/>
    <property type="match status" value="1"/>
</dbReference>
<evidence type="ECO:0000256" key="2">
    <source>
        <dbReference type="ARBA" id="ARBA00022475"/>
    </source>
</evidence>
<proteinExistence type="predicted"/>
<dbReference type="AlphaFoldDB" id="A0A366KCR8"/>
<dbReference type="RefSeq" id="WP_113853913.1">
    <property type="nucleotide sequence ID" value="NZ_PDCH01000016.1"/>
</dbReference>
<protein>
    <submittedName>
        <fullName evidence="8">Conjugal transfer protein</fullName>
    </submittedName>
</protein>
<feature type="transmembrane region" description="Helical" evidence="6">
    <location>
        <begin position="20"/>
        <end position="41"/>
    </location>
</feature>
<keyword evidence="9" id="KW-1185">Reference proteome</keyword>
<name>A0A366KCR8_9BIFI</name>
<evidence type="ECO:0000259" key="7">
    <source>
        <dbReference type="Pfam" id="PF12696"/>
    </source>
</evidence>
<evidence type="ECO:0000256" key="3">
    <source>
        <dbReference type="ARBA" id="ARBA00022692"/>
    </source>
</evidence>
<dbReference type="OrthoDB" id="226701at2"/>
<dbReference type="SUPFAM" id="SSF52540">
    <property type="entry name" value="P-loop containing nucleoside triphosphate hydrolases"/>
    <property type="match status" value="1"/>
</dbReference>
<dbReference type="Gene3D" id="3.40.50.300">
    <property type="entry name" value="P-loop containing nucleotide triphosphate hydrolases"/>
    <property type="match status" value="1"/>
</dbReference>
<organism evidence="8 9">
    <name type="scientific">Bifidobacterium xylocopae</name>
    <dbReference type="NCBI Taxonomy" id="2493119"/>
    <lineage>
        <taxon>Bacteria</taxon>
        <taxon>Bacillati</taxon>
        <taxon>Actinomycetota</taxon>
        <taxon>Actinomycetes</taxon>
        <taxon>Bifidobacteriales</taxon>
        <taxon>Bifidobacteriaceae</taxon>
        <taxon>Bifidobacterium</taxon>
    </lineage>
</organism>
<dbReference type="InterPro" id="IPR051539">
    <property type="entry name" value="T4SS-coupling_protein"/>
</dbReference>
<evidence type="ECO:0000256" key="5">
    <source>
        <dbReference type="ARBA" id="ARBA00023136"/>
    </source>
</evidence>
<gene>
    <name evidence="8" type="ORF">CRD59_06660</name>
</gene>
<dbReference type="PANTHER" id="PTHR37937">
    <property type="entry name" value="CONJUGATIVE TRANSFER: DNA TRANSPORT"/>
    <property type="match status" value="1"/>
</dbReference>
<evidence type="ECO:0000256" key="4">
    <source>
        <dbReference type="ARBA" id="ARBA00022989"/>
    </source>
</evidence>
<dbReference type="GO" id="GO:0005886">
    <property type="term" value="C:plasma membrane"/>
    <property type="evidence" value="ECO:0007669"/>
    <property type="project" value="UniProtKB-SubCell"/>
</dbReference>
<evidence type="ECO:0000313" key="9">
    <source>
        <dbReference type="Proteomes" id="UP000252345"/>
    </source>
</evidence>
<evidence type="ECO:0000256" key="1">
    <source>
        <dbReference type="ARBA" id="ARBA00004651"/>
    </source>
</evidence>
<evidence type="ECO:0000256" key="6">
    <source>
        <dbReference type="SAM" id="Phobius"/>
    </source>
</evidence>
<keyword evidence="3 6" id="KW-0812">Transmembrane</keyword>
<dbReference type="Pfam" id="PF12696">
    <property type="entry name" value="TraG-D_C"/>
    <property type="match status" value="1"/>
</dbReference>
<keyword evidence="5 6" id="KW-0472">Membrane</keyword>
<reference evidence="8 9" key="1">
    <citation type="submission" date="2017-10" db="EMBL/GenBank/DDBJ databases">
        <title>Bifidobacterium xylocopum sp. nov. and Bifidobacterium aemilianum sp. nov., from the carpenter bee (Xylocopa violacea) digestive tract.</title>
        <authorList>
            <person name="Alberoni D."/>
            <person name="Baffoni L."/>
            <person name="Di Gioia D."/>
            <person name="Gaggia F."/>
            <person name="Biavati B."/>
        </authorList>
    </citation>
    <scope>NUCLEOTIDE SEQUENCE [LARGE SCALE GENOMIC DNA]</scope>
    <source>
        <strain evidence="8 9">XV2</strain>
    </source>
</reference>
<feature type="domain" description="TraD/TraG TraM recognition site" evidence="7">
    <location>
        <begin position="418"/>
        <end position="536"/>
    </location>
</feature>
<sequence>MRSQRNRRPQPSSFSDDSVLGVILFAVAALVMLLAYGGWWVGTWWKTGHMPPRLSIGQVMSGLIRGSVAWPGGYGLVAVILLLLAAAAVMGLLWQAWRHLSGRVKRTRVDKASRYLGAGTDLESVGREHALAVAHRLQIPTDAATGPGVFLGYNVADGQAIYGSYEDVLVMLAGPRTGKTTCFVVPAILAAPGPVLTTSNKSDVVEAIRERRSQTGRVWVFDPQDVAGERQSWWWNPLTFVTDDIKARQMAGFFATSSSGKHALKDSFFDAEGESLLSYFLLAAAVGRRPITQVWSWLTDENNREAVDLLRGEYPLIAQSLKANFDLVDRTKSGVFSTARKMAVVLTNSQALRWVTAPPDGIVPQFSPERFVTSHDTVCLLSREGAGTAGALVLSLTAAVVEAAERQARHEGGRLHTPMFVVLDEAANVCRWRELPDLYSHYGSRAIILMTFLQGWSQGTGVWGVEGMEKMWSAANIKIYGGGIAEVSYLNMLSKLLGEYDRVQRQVGFARGQQNVTQSLTRDSILQVDELAALPRGRAVLLASGARPCLLRTVPWMESSAGQPTGGSDRESA</sequence>
<dbReference type="PANTHER" id="PTHR37937:SF1">
    <property type="entry name" value="CONJUGATIVE TRANSFER: DNA TRANSPORT"/>
    <property type="match status" value="1"/>
</dbReference>
<keyword evidence="4 6" id="KW-1133">Transmembrane helix</keyword>
<feature type="transmembrane region" description="Helical" evidence="6">
    <location>
        <begin position="73"/>
        <end position="97"/>
    </location>
</feature>
<dbReference type="Proteomes" id="UP000252345">
    <property type="component" value="Unassembled WGS sequence"/>
</dbReference>
<comment type="caution">
    <text evidence="8">The sequence shown here is derived from an EMBL/GenBank/DDBJ whole genome shotgun (WGS) entry which is preliminary data.</text>
</comment>
<dbReference type="EMBL" id="PDCH01000016">
    <property type="protein sequence ID" value="RBP98913.1"/>
    <property type="molecule type" value="Genomic_DNA"/>
</dbReference>
<dbReference type="InterPro" id="IPR032689">
    <property type="entry name" value="TraG-D_C"/>
</dbReference>
<comment type="subcellular location">
    <subcellularLocation>
        <location evidence="1">Cell membrane</location>
        <topology evidence="1">Multi-pass membrane protein</topology>
    </subcellularLocation>
</comment>
<evidence type="ECO:0000313" key="8">
    <source>
        <dbReference type="EMBL" id="RBP98913.1"/>
    </source>
</evidence>
<dbReference type="InterPro" id="IPR027417">
    <property type="entry name" value="P-loop_NTPase"/>
</dbReference>
<accession>A0A366KCR8</accession>
<keyword evidence="2" id="KW-1003">Cell membrane</keyword>